<name>A0A0K2VIF2_LEPSM</name>
<proteinExistence type="predicted"/>
<dbReference type="EMBL" id="HACA01032616">
    <property type="protein sequence ID" value="CDW49977.1"/>
    <property type="molecule type" value="Transcribed_RNA"/>
</dbReference>
<accession>A0A0K2VIF2</accession>
<sequence length="10" mass="1117">MLVIKLCNAL</sequence>
<evidence type="ECO:0000313" key="1">
    <source>
        <dbReference type="EMBL" id="CDW49977.1"/>
    </source>
</evidence>
<reference evidence="1" key="1">
    <citation type="submission" date="2014-05" db="EMBL/GenBank/DDBJ databases">
        <authorList>
            <person name="Chronopoulou M."/>
        </authorList>
    </citation>
    <scope>NUCLEOTIDE SEQUENCE</scope>
    <source>
        <tissue evidence="1">Whole organism</tissue>
    </source>
</reference>
<protein>
    <submittedName>
        <fullName evidence="1">Uncharacterized protein</fullName>
    </submittedName>
</protein>
<organism evidence="1">
    <name type="scientific">Lepeophtheirus salmonis</name>
    <name type="common">Salmon louse</name>
    <name type="synonym">Caligus salmonis</name>
    <dbReference type="NCBI Taxonomy" id="72036"/>
    <lineage>
        <taxon>Eukaryota</taxon>
        <taxon>Metazoa</taxon>
        <taxon>Ecdysozoa</taxon>
        <taxon>Arthropoda</taxon>
        <taxon>Crustacea</taxon>
        <taxon>Multicrustacea</taxon>
        <taxon>Hexanauplia</taxon>
        <taxon>Copepoda</taxon>
        <taxon>Siphonostomatoida</taxon>
        <taxon>Caligidae</taxon>
        <taxon>Lepeophtheirus</taxon>
    </lineage>
</organism>